<dbReference type="Gene3D" id="1.10.10.10">
    <property type="entry name" value="Winged helix-like DNA-binding domain superfamily/Winged helix DNA-binding domain"/>
    <property type="match status" value="1"/>
</dbReference>
<dbReference type="InterPro" id="IPR013249">
    <property type="entry name" value="RNA_pol_sigma70_r4_t2"/>
</dbReference>
<evidence type="ECO:0000256" key="2">
    <source>
        <dbReference type="ARBA" id="ARBA00023015"/>
    </source>
</evidence>
<comment type="similarity">
    <text evidence="1">Belongs to the sigma-70 factor family. ECF subfamily.</text>
</comment>
<dbReference type="AlphaFoldDB" id="A0A5B2X4R9"/>
<protein>
    <submittedName>
        <fullName evidence="7">Sigma-70 family RNA polymerase sigma factor</fullName>
    </submittedName>
</protein>
<evidence type="ECO:0000256" key="1">
    <source>
        <dbReference type="ARBA" id="ARBA00010641"/>
    </source>
</evidence>
<dbReference type="InterPro" id="IPR013324">
    <property type="entry name" value="RNA_pol_sigma_r3/r4-like"/>
</dbReference>
<keyword evidence="4" id="KW-0804">Transcription</keyword>
<dbReference type="GO" id="GO:0006352">
    <property type="term" value="P:DNA-templated transcription initiation"/>
    <property type="evidence" value="ECO:0007669"/>
    <property type="project" value="InterPro"/>
</dbReference>
<dbReference type="Gene3D" id="1.10.1740.10">
    <property type="match status" value="1"/>
</dbReference>
<dbReference type="GO" id="GO:0016987">
    <property type="term" value="F:sigma factor activity"/>
    <property type="evidence" value="ECO:0007669"/>
    <property type="project" value="UniProtKB-KW"/>
</dbReference>
<dbReference type="Proteomes" id="UP000323454">
    <property type="component" value="Unassembled WGS sequence"/>
</dbReference>
<evidence type="ECO:0000259" key="6">
    <source>
        <dbReference type="Pfam" id="PF08281"/>
    </source>
</evidence>
<sequence>MLADDLDVGFAEFVRVFQRPVYSAVLRACGHAVDAEDLAAETFLRAYRALRGYDRRRIMALQPRAWLMTVALNTWRNQVRDRARQPSEVPLDGEVEPRSATDPVADTVSRLEDRRLLATLVVGLPAAQRLALVLRYVCDLSVVEVAEAIGCPAGTAKSHVSRGLRRLRAEHAVRELYEVPR</sequence>
<keyword evidence="2" id="KW-0805">Transcription regulation</keyword>
<dbReference type="SUPFAM" id="SSF88946">
    <property type="entry name" value="Sigma2 domain of RNA polymerase sigma factors"/>
    <property type="match status" value="1"/>
</dbReference>
<reference evidence="7 8" key="2">
    <citation type="submission" date="2019-09" db="EMBL/GenBank/DDBJ databases">
        <authorList>
            <person name="Jin C."/>
        </authorList>
    </citation>
    <scope>NUCLEOTIDE SEQUENCE [LARGE SCALE GENOMIC DNA]</scope>
    <source>
        <strain evidence="7 8">AN110305</strain>
    </source>
</reference>
<dbReference type="InterPro" id="IPR007627">
    <property type="entry name" value="RNA_pol_sigma70_r2"/>
</dbReference>
<gene>
    <name evidence="7" type="ORF">F0L68_24575</name>
</gene>
<proteinExistence type="inferred from homology"/>
<evidence type="ECO:0000313" key="7">
    <source>
        <dbReference type="EMBL" id="KAA2258165.1"/>
    </source>
</evidence>
<dbReference type="InterPro" id="IPR039425">
    <property type="entry name" value="RNA_pol_sigma-70-like"/>
</dbReference>
<evidence type="ECO:0000313" key="8">
    <source>
        <dbReference type="Proteomes" id="UP000323454"/>
    </source>
</evidence>
<dbReference type="NCBIfam" id="TIGR02937">
    <property type="entry name" value="sigma70-ECF"/>
    <property type="match status" value="1"/>
</dbReference>
<evidence type="ECO:0000259" key="5">
    <source>
        <dbReference type="Pfam" id="PF04542"/>
    </source>
</evidence>
<dbReference type="PANTHER" id="PTHR43133">
    <property type="entry name" value="RNA POLYMERASE ECF-TYPE SIGMA FACTO"/>
    <property type="match status" value="1"/>
</dbReference>
<evidence type="ECO:0000256" key="3">
    <source>
        <dbReference type="ARBA" id="ARBA00023082"/>
    </source>
</evidence>
<dbReference type="EMBL" id="VUOB01000042">
    <property type="protein sequence ID" value="KAA2258165.1"/>
    <property type="molecule type" value="Genomic_DNA"/>
</dbReference>
<reference evidence="7 8" key="1">
    <citation type="submission" date="2019-09" db="EMBL/GenBank/DDBJ databases">
        <title>Goodfellowia gen. nov., a new genus of the Pseudonocardineae related to Actinoalloteichus, containing Goodfellowia coeruleoviolacea gen. nov., comb. nov. gen. nov., comb. nov.</title>
        <authorList>
            <person name="Labeda D."/>
        </authorList>
    </citation>
    <scope>NUCLEOTIDE SEQUENCE [LARGE SCALE GENOMIC DNA]</scope>
    <source>
        <strain evidence="7 8">AN110305</strain>
    </source>
</reference>
<dbReference type="GO" id="GO:0003677">
    <property type="term" value="F:DNA binding"/>
    <property type="evidence" value="ECO:0007669"/>
    <property type="project" value="InterPro"/>
</dbReference>
<dbReference type="Pfam" id="PF04542">
    <property type="entry name" value="Sigma70_r2"/>
    <property type="match status" value="1"/>
</dbReference>
<keyword evidence="3" id="KW-0731">Sigma factor</keyword>
<feature type="domain" description="RNA polymerase sigma-70 region 2" evidence="5">
    <location>
        <begin position="14"/>
        <end position="84"/>
    </location>
</feature>
<dbReference type="SUPFAM" id="SSF88659">
    <property type="entry name" value="Sigma3 and sigma4 domains of RNA polymerase sigma factors"/>
    <property type="match status" value="1"/>
</dbReference>
<dbReference type="InterPro" id="IPR013325">
    <property type="entry name" value="RNA_pol_sigma_r2"/>
</dbReference>
<dbReference type="CDD" id="cd06171">
    <property type="entry name" value="Sigma70_r4"/>
    <property type="match status" value="1"/>
</dbReference>
<organism evidence="7 8">
    <name type="scientific">Solihabitans fulvus</name>
    <dbReference type="NCBI Taxonomy" id="1892852"/>
    <lineage>
        <taxon>Bacteria</taxon>
        <taxon>Bacillati</taxon>
        <taxon>Actinomycetota</taxon>
        <taxon>Actinomycetes</taxon>
        <taxon>Pseudonocardiales</taxon>
        <taxon>Pseudonocardiaceae</taxon>
        <taxon>Solihabitans</taxon>
    </lineage>
</organism>
<dbReference type="OrthoDB" id="5243336at2"/>
<accession>A0A5B2X4R9</accession>
<comment type="caution">
    <text evidence="7">The sequence shown here is derived from an EMBL/GenBank/DDBJ whole genome shotgun (WGS) entry which is preliminary data.</text>
</comment>
<name>A0A5B2X4R9_9PSEU</name>
<dbReference type="InterPro" id="IPR014284">
    <property type="entry name" value="RNA_pol_sigma-70_dom"/>
</dbReference>
<evidence type="ECO:0000256" key="4">
    <source>
        <dbReference type="ARBA" id="ARBA00023163"/>
    </source>
</evidence>
<dbReference type="InterPro" id="IPR036388">
    <property type="entry name" value="WH-like_DNA-bd_sf"/>
</dbReference>
<dbReference type="Pfam" id="PF08281">
    <property type="entry name" value="Sigma70_r4_2"/>
    <property type="match status" value="1"/>
</dbReference>
<keyword evidence="8" id="KW-1185">Reference proteome</keyword>
<dbReference type="PANTHER" id="PTHR43133:SF25">
    <property type="entry name" value="RNA POLYMERASE SIGMA FACTOR RFAY-RELATED"/>
    <property type="match status" value="1"/>
</dbReference>
<feature type="domain" description="RNA polymerase sigma factor 70 region 4 type 2" evidence="6">
    <location>
        <begin position="115"/>
        <end position="167"/>
    </location>
</feature>